<evidence type="ECO:0000313" key="4">
    <source>
        <dbReference type="EMBL" id="KAG4417655.1"/>
    </source>
</evidence>
<keyword evidence="3" id="KW-0560">Oxidoreductase</keyword>
<dbReference type="InterPro" id="IPR002347">
    <property type="entry name" value="SDR_fam"/>
</dbReference>
<evidence type="ECO:0008006" key="6">
    <source>
        <dbReference type="Google" id="ProtNLM"/>
    </source>
</evidence>
<evidence type="ECO:0000256" key="1">
    <source>
        <dbReference type="ARBA" id="ARBA00006484"/>
    </source>
</evidence>
<dbReference type="PANTHER" id="PTHR43180:SF33">
    <property type="entry name" value="15-HYDROXYPROSTAGLANDIN DEHYDROGENASE [NAD(+)]-LIKE"/>
    <property type="match status" value="1"/>
</dbReference>
<accession>A0A8H7W596</accession>
<dbReference type="Gene3D" id="3.40.50.720">
    <property type="entry name" value="NAD(P)-binding Rossmann-like Domain"/>
    <property type="match status" value="1"/>
</dbReference>
<dbReference type="PROSITE" id="PS00061">
    <property type="entry name" value="ADH_SHORT"/>
    <property type="match status" value="1"/>
</dbReference>
<comment type="caution">
    <text evidence="4">The sequence shown here is derived from an EMBL/GenBank/DDBJ whole genome shotgun (WGS) entry which is preliminary data.</text>
</comment>
<dbReference type="OrthoDB" id="37659at2759"/>
<organism evidence="4 5">
    <name type="scientific">Cadophora malorum</name>
    <dbReference type="NCBI Taxonomy" id="108018"/>
    <lineage>
        <taxon>Eukaryota</taxon>
        <taxon>Fungi</taxon>
        <taxon>Dikarya</taxon>
        <taxon>Ascomycota</taxon>
        <taxon>Pezizomycotina</taxon>
        <taxon>Leotiomycetes</taxon>
        <taxon>Helotiales</taxon>
        <taxon>Ploettnerulaceae</taxon>
        <taxon>Cadophora</taxon>
    </lineage>
</organism>
<evidence type="ECO:0000256" key="3">
    <source>
        <dbReference type="ARBA" id="ARBA00023002"/>
    </source>
</evidence>
<name>A0A8H7W596_9HELO</name>
<keyword evidence="2" id="KW-0521">NADP</keyword>
<dbReference type="EMBL" id="JAFJYH010000149">
    <property type="protein sequence ID" value="KAG4417655.1"/>
    <property type="molecule type" value="Genomic_DNA"/>
</dbReference>
<dbReference type="Pfam" id="PF00106">
    <property type="entry name" value="adh_short"/>
    <property type="match status" value="1"/>
</dbReference>
<dbReference type="InterPro" id="IPR036291">
    <property type="entry name" value="NAD(P)-bd_dom_sf"/>
</dbReference>
<keyword evidence="5" id="KW-1185">Reference proteome</keyword>
<dbReference type="PANTHER" id="PTHR43180">
    <property type="entry name" value="3-OXOACYL-(ACYL-CARRIER-PROTEIN) REDUCTASE (AFU_ORTHOLOGUE AFUA_6G11210)"/>
    <property type="match status" value="1"/>
</dbReference>
<evidence type="ECO:0000313" key="5">
    <source>
        <dbReference type="Proteomes" id="UP000664132"/>
    </source>
</evidence>
<dbReference type="SUPFAM" id="SSF51735">
    <property type="entry name" value="NAD(P)-binding Rossmann-fold domains"/>
    <property type="match status" value="1"/>
</dbReference>
<dbReference type="InterPro" id="IPR020904">
    <property type="entry name" value="Sc_DH/Rdtase_CS"/>
</dbReference>
<dbReference type="Proteomes" id="UP000664132">
    <property type="component" value="Unassembled WGS sequence"/>
</dbReference>
<dbReference type="AlphaFoldDB" id="A0A8H7W596"/>
<sequence>MSDLTPPSEAELRSGLRDKTVIVTGGSQGIGFAIAHSCVSSGATVIIGDINSDTGEKAATELGNNTLFVKCDVSKWSDQLHLFSKAISHSPKKRLDVMVCNAGINPEMIFFNAPDDKERAEAQTQVKFNYLADEMDGDELARPPSTILDINLLGVIYGVKLAVHHMKKFGGGRIIVTGSAASYIGMSPQDVYCASKHAVLGLVRATSQKPELEQNNIAIGLIAPWLTETAMTSSVYQPYTKGAPRSSPSDVAAAVGMLAVRDREQVNGKAIWVQGKTYIEVEDTVAKCYQPMIKSAD</sequence>
<reference evidence="4" key="1">
    <citation type="submission" date="2021-02" db="EMBL/GenBank/DDBJ databases">
        <title>Genome sequence Cadophora malorum strain M34.</title>
        <authorList>
            <person name="Stefanovic E."/>
            <person name="Vu D."/>
            <person name="Scully C."/>
            <person name="Dijksterhuis J."/>
            <person name="Roader J."/>
            <person name="Houbraken J."/>
        </authorList>
    </citation>
    <scope>NUCLEOTIDE SEQUENCE</scope>
    <source>
        <strain evidence="4">M34</strain>
    </source>
</reference>
<dbReference type="PRINTS" id="PR00081">
    <property type="entry name" value="GDHRDH"/>
</dbReference>
<evidence type="ECO:0000256" key="2">
    <source>
        <dbReference type="ARBA" id="ARBA00022857"/>
    </source>
</evidence>
<proteinExistence type="inferred from homology"/>
<protein>
    <recommendedName>
        <fullName evidence="6">NAD(P)-binding protein</fullName>
    </recommendedName>
</protein>
<comment type="similarity">
    <text evidence="1">Belongs to the short-chain dehydrogenases/reductases (SDR) family.</text>
</comment>
<gene>
    <name evidence="4" type="ORF">IFR04_009225</name>
</gene>
<dbReference type="GO" id="GO:0016491">
    <property type="term" value="F:oxidoreductase activity"/>
    <property type="evidence" value="ECO:0007669"/>
    <property type="project" value="UniProtKB-KW"/>
</dbReference>